<dbReference type="InterPro" id="IPR011035">
    <property type="entry name" value="Ribosomal_bL25/Gln-tRNA_synth"/>
</dbReference>
<accession>A0A835M5G4</accession>
<evidence type="ECO:0000313" key="3">
    <source>
        <dbReference type="EMBL" id="KAF9611426.1"/>
    </source>
</evidence>
<dbReference type="AlphaFoldDB" id="A0A835M5G4"/>
<dbReference type="CDD" id="cd00495">
    <property type="entry name" value="Ribosomal_L25_TL5_CTC"/>
    <property type="match status" value="1"/>
</dbReference>
<sequence>MERLFSAGLKRVVLNHIGKTSASSFLSYHTIQAVPREYTGPRISGRERSQGKIPTVVFTQDQQDPNKPISRKQLLTTERKQINAILKSVELPYFCSTTFQLQIRAGAGSSCLIDSGTVLPIKIHRDPETGSVLNLVLVWANEGSELNVNVPVVFKGVEKSPGIQKESNVPTFASISASTLTQSSLRNGGYLHKIREQLLYQCPAEHIPPKVEVDVSNLDIEDGVYVDDLKVHPSLQLLSKNEKKPICKVMGTKPKVVKPKKKVVAKAVIAA</sequence>
<dbReference type="Pfam" id="PF14693">
    <property type="entry name" value="Ribosomal_TL5_C"/>
    <property type="match status" value="1"/>
</dbReference>
<dbReference type="Pfam" id="PF01386">
    <property type="entry name" value="Ribosomal_L25p"/>
    <property type="match status" value="1"/>
</dbReference>
<protein>
    <recommendedName>
        <fullName evidence="5">Ribosomal protein L25 beta domain-containing protein</fullName>
    </recommendedName>
</protein>
<evidence type="ECO:0008006" key="5">
    <source>
        <dbReference type="Google" id="ProtNLM"/>
    </source>
</evidence>
<feature type="domain" description="Large ribosomal subunit protein bL25 beta" evidence="2">
    <location>
        <begin position="184"/>
        <end position="251"/>
    </location>
</feature>
<dbReference type="InterPro" id="IPR020057">
    <property type="entry name" value="Ribosomal_bL25_b-dom"/>
</dbReference>
<dbReference type="InterPro" id="IPR029751">
    <property type="entry name" value="Ribosomal_L25_dom"/>
</dbReference>
<dbReference type="Proteomes" id="UP000631114">
    <property type="component" value="Unassembled WGS sequence"/>
</dbReference>
<dbReference type="InterPro" id="IPR037121">
    <property type="entry name" value="Ribosomal_bL25_C"/>
</dbReference>
<evidence type="ECO:0000313" key="4">
    <source>
        <dbReference type="Proteomes" id="UP000631114"/>
    </source>
</evidence>
<dbReference type="EMBL" id="JADFTS010000004">
    <property type="protein sequence ID" value="KAF9611426.1"/>
    <property type="molecule type" value="Genomic_DNA"/>
</dbReference>
<organism evidence="3 4">
    <name type="scientific">Coptis chinensis</name>
    <dbReference type="NCBI Taxonomy" id="261450"/>
    <lineage>
        <taxon>Eukaryota</taxon>
        <taxon>Viridiplantae</taxon>
        <taxon>Streptophyta</taxon>
        <taxon>Embryophyta</taxon>
        <taxon>Tracheophyta</taxon>
        <taxon>Spermatophyta</taxon>
        <taxon>Magnoliopsida</taxon>
        <taxon>Ranunculales</taxon>
        <taxon>Ranunculaceae</taxon>
        <taxon>Coptidoideae</taxon>
        <taxon>Coptis</taxon>
    </lineage>
</organism>
<dbReference type="InterPro" id="IPR020930">
    <property type="entry name" value="Ribosomal_uL5_bac-type"/>
</dbReference>
<dbReference type="GO" id="GO:0003735">
    <property type="term" value="F:structural constituent of ribosome"/>
    <property type="evidence" value="ECO:0007669"/>
    <property type="project" value="InterPro"/>
</dbReference>
<name>A0A835M5G4_9MAGN</name>
<dbReference type="GO" id="GO:0022625">
    <property type="term" value="C:cytosolic large ribosomal subunit"/>
    <property type="evidence" value="ECO:0007669"/>
    <property type="project" value="TreeGrafter"/>
</dbReference>
<feature type="domain" description="Large ribosomal subunit protein bL25 L25" evidence="1">
    <location>
        <begin position="31"/>
        <end position="134"/>
    </location>
</feature>
<dbReference type="GO" id="GO:0008097">
    <property type="term" value="F:5S rRNA binding"/>
    <property type="evidence" value="ECO:0007669"/>
    <property type="project" value="TreeGrafter"/>
</dbReference>
<proteinExistence type="predicted"/>
<dbReference type="PANTHER" id="PTHR33284:SF2">
    <property type="entry name" value="RIBOSOMAL PROTEIN L25_GLN-TRNA SYNTHETASE, ANTI-CODON-BINDING DOMAIN-CONTAINING PROTEIN"/>
    <property type="match status" value="1"/>
</dbReference>
<dbReference type="Gene3D" id="2.170.120.20">
    <property type="entry name" value="Ribosomal protein L25, beta domain"/>
    <property type="match status" value="1"/>
</dbReference>
<evidence type="ECO:0000259" key="1">
    <source>
        <dbReference type="Pfam" id="PF01386"/>
    </source>
</evidence>
<dbReference type="PANTHER" id="PTHR33284">
    <property type="entry name" value="RIBOSOMAL PROTEIN L25/GLN-TRNA SYNTHETASE, ANTI-CODON-BINDING DOMAIN-CONTAINING PROTEIN"/>
    <property type="match status" value="1"/>
</dbReference>
<comment type="caution">
    <text evidence="3">The sequence shown here is derived from an EMBL/GenBank/DDBJ whole genome shotgun (WGS) entry which is preliminary data.</text>
</comment>
<dbReference type="OrthoDB" id="193674at2759"/>
<dbReference type="SUPFAM" id="SSF50715">
    <property type="entry name" value="Ribosomal protein L25-like"/>
    <property type="match status" value="1"/>
</dbReference>
<keyword evidence="4" id="KW-1185">Reference proteome</keyword>
<gene>
    <name evidence="3" type="ORF">IFM89_032095</name>
</gene>
<dbReference type="GO" id="GO:0006412">
    <property type="term" value="P:translation"/>
    <property type="evidence" value="ECO:0007669"/>
    <property type="project" value="InterPro"/>
</dbReference>
<reference evidence="3 4" key="1">
    <citation type="submission" date="2020-10" db="EMBL/GenBank/DDBJ databases">
        <title>The Coptis chinensis genome and diversification of protoberbering-type alkaloids.</title>
        <authorList>
            <person name="Wang B."/>
            <person name="Shu S."/>
            <person name="Song C."/>
            <person name="Liu Y."/>
        </authorList>
    </citation>
    <scope>NUCLEOTIDE SEQUENCE [LARGE SCALE GENOMIC DNA]</scope>
    <source>
        <strain evidence="3">HL-2020</strain>
        <tissue evidence="3">Leaf</tissue>
    </source>
</reference>
<evidence type="ECO:0000259" key="2">
    <source>
        <dbReference type="Pfam" id="PF14693"/>
    </source>
</evidence>